<dbReference type="Gene3D" id="3.40.50.1000">
    <property type="entry name" value="HAD superfamily/HAD-like"/>
    <property type="match status" value="1"/>
</dbReference>
<dbReference type="PANTHER" id="PTHR10000">
    <property type="entry name" value="PHOSPHOSERINE PHOSPHATASE"/>
    <property type="match status" value="1"/>
</dbReference>
<dbReference type="SFLD" id="SFLDS00003">
    <property type="entry name" value="Haloacid_Dehalogenase"/>
    <property type="match status" value="1"/>
</dbReference>
<gene>
    <name evidence="4" type="ORF">ACFSKX_13425</name>
</gene>
<reference evidence="5" key="1">
    <citation type="journal article" date="2019" name="Int. J. Syst. Evol. Microbiol.">
        <title>The Global Catalogue of Microorganisms (GCM) 10K type strain sequencing project: providing services to taxonomists for standard genome sequencing and annotation.</title>
        <authorList>
            <consortium name="The Broad Institute Genomics Platform"/>
            <consortium name="The Broad Institute Genome Sequencing Center for Infectious Disease"/>
            <person name="Wu L."/>
            <person name="Ma J."/>
        </authorList>
    </citation>
    <scope>NUCLEOTIDE SEQUENCE [LARGE SCALE GENOMIC DNA]</scope>
    <source>
        <strain evidence="5">KCTC 12848</strain>
    </source>
</reference>
<dbReference type="RefSeq" id="WP_265722012.1">
    <property type="nucleotide sequence ID" value="NZ_JAPIVK010000017.1"/>
</dbReference>
<keyword evidence="3" id="KW-0460">Magnesium</keyword>
<evidence type="ECO:0000313" key="5">
    <source>
        <dbReference type="Proteomes" id="UP001597425"/>
    </source>
</evidence>
<dbReference type="SFLD" id="SFLDG01142">
    <property type="entry name" value="C2.B.2:_Mannosyl-3-phosphoglyc"/>
    <property type="match status" value="1"/>
</dbReference>
<comment type="caution">
    <text evidence="4">The sequence shown here is derived from an EMBL/GenBank/DDBJ whole genome shotgun (WGS) entry which is preliminary data.</text>
</comment>
<evidence type="ECO:0000313" key="4">
    <source>
        <dbReference type="EMBL" id="MFD2311421.1"/>
    </source>
</evidence>
<keyword evidence="5" id="KW-1185">Reference proteome</keyword>
<organism evidence="4 5">
    <name type="scientific">Microbulbifer halophilus</name>
    <dbReference type="NCBI Taxonomy" id="453963"/>
    <lineage>
        <taxon>Bacteria</taxon>
        <taxon>Pseudomonadati</taxon>
        <taxon>Pseudomonadota</taxon>
        <taxon>Gammaproteobacteria</taxon>
        <taxon>Cellvibrionales</taxon>
        <taxon>Microbulbiferaceae</taxon>
        <taxon>Microbulbifer</taxon>
    </lineage>
</organism>
<dbReference type="PANTHER" id="PTHR10000:SF8">
    <property type="entry name" value="HAD SUPERFAMILY HYDROLASE-LIKE, TYPE 3"/>
    <property type="match status" value="1"/>
</dbReference>
<protein>
    <submittedName>
        <fullName evidence="4">HAD-IIB family hydrolase</fullName>
    </submittedName>
</protein>
<dbReference type="Pfam" id="PF08282">
    <property type="entry name" value="Hydrolase_3"/>
    <property type="match status" value="1"/>
</dbReference>
<sequence length="287" mass="31887">MTQNDFSHGHWLIVSDLDGTLLDHCDYSHGPVDRLLEQLDRHGVPVLLNSSKTRAEMLDLRRELSNRHPFIVENGSAIFIPADYFPEKPAAARNRGDFWIIEPGAPHKELLAYLQGDAREHGAPYLHFSAASADELAVATGLQPDQAAAAQRREYSEPLLWRGSEAEKRAFRRRAASAGFRTLEGGRFLHLLGPTDKGAATLQLLDCYRHCRPGDYRLIAAGDSPNDLDMLAAADVAVIVRPQHGAAPVLEDDSTRRVIHSRHRGPAGWRECIEPLFAPLFSDLKPQ</sequence>
<dbReference type="InterPro" id="IPR006381">
    <property type="entry name" value="HAD-SF-IIB-MPGP"/>
</dbReference>
<dbReference type="Gene3D" id="3.30.980.20">
    <property type="entry name" value="Putative mannosyl-3-phosphoglycerate phosphatase, domain 2"/>
    <property type="match status" value="1"/>
</dbReference>
<evidence type="ECO:0000256" key="2">
    <source>
        <dbReference type="ARBA" id="ARBA00022801"/>
    </source>
</evidence>
<name>A0ABW5ECV2_9GAMM</name>
<dbReference type="GO" id="GO:0016787">
    <property type="term" value="F:hydrolase activity"/>
    <property type="evidence" value="ECO:0007669"/>
    <property type="project" value="UniProtKB-KW"/>
</dbReference>
<evidence type="ECO:0000256" key="3">
    <source>
        <dbReference type="ARBA" id="ARBA00022842"/>
    </source>
</evidence>
<proteinExistence type="predicted"/>
<keyword evidence="1" id="KW-0479">Metal-binding</keyword>
<dbReference type="NCBIfam" id="TIGR01484">
    <property type="entry name" value="HAD-SF-IIB"/>
    <property type="match status" value="1"/>
</dbReference>
<dbReference type="InterPro" id="IPR006379">
    <property type="entry name" value="HAD-SF_hydro_IIB"/>
</dbReference>
<dbReference type="SFLD" id="SFLDG01140">
    <property type="entry name" value="C2.B:_Phosphomannomutase_and_P"/>
    <property type="match status" value="1"/>
</dbReference>
<keyword evidence="2 4" id="KW-0378">Hydrolase</keyword>
<evidence type="ECO:0000256" key="1">
    <source>
        <dbReference type="ARBA" id="ARBA00022723"/>
    </source>
</evidence>
<dbReference type="Proteomes" id="UP001597425">
    <property type="component" value="Unassembled WGS sequence"/>
</dbReference>
<dbReference type="InterPro" id="IPR036412">
    <property type="entry name" value="HAD-like_sf"/>
</dbReference>
<dbReference type="EMBL" id="JBHUJD010000017">
    <property type="protein sequence ID" value="MFD2311421.1"/>
    <property type="molecule type" value="Genomic_DNA"/>
</dbReference>
<dbReference type="SUPFAM" id="SSF56784">
    <property type="entry name" value="HAD-like"/>
    <property type="match status" value="1"/>
</dbReference>
<dbReference type="InterPro" id="IPR023214">
    <property type="entry name" value="HAD_sf"/>
</dbReference>
<dbReference type="NCBIfam" id="TIGR01486">
    <property type="entry name" value="HAD-SF-IIB-MPGP"/>
    <property type="match status" value="1"/>
</dbReference>
<accession>A0ABW5ECV2</accession>